<dbReference type="PANTHER" id="PTHR47331:SF3">
    <property type="match status" value="1"/>
</dbReference>
<dbReference type="PANTHER" id="PTHR47331">
    <property type="entry name" value="PHD-TYPE DOMAIN-CONTAINING PROTEIN"/>
    <property type="match status" value="1"/>
</dbReference>
<reference evidence="3" key="1">
    <citation type="journal article" date="2023" name="Front. Mar. Sci.">
        <title>A new Merluccius polli reference genome to investigate the effects of global change in West African waters.</title>
        <authorList>
            <person name="Mateo J.L."/>
            <person name="Blanco-Fernandez C."/>
            <person name="Garcia-Vazquez E."/>
            <person name="Machado-Schiaffino G."/>
        </authorList>
    </citation>
    <scope>NUCLEOTIDE SEQUENCE</scope>
    <source>
        <strain evidence="3">C29</strain>
        <tissue evidence="3">Fin</tissue>
    </source>
</reference>
<dbReference type="GO" id="GO:0006259">
    <property type="term" value="P:DNA metabolic process"/>
    <property type="evidence" value="ECO:0007669"/>
    <property type="project" value="UniProtKB-ARBA"/>
</dbReference>
<feature type="domain" description="DUF5641" evidence="2">
    <location>
        <begin position="946"/>
        <end position="1039"/>
    </location>
</feature>
<dbReference type="Pfam" id="PF18701">
    <property type="entry name" value="DUF5641"/>
    <property type="match status" value="1"/>
</dbReference>
<proteinExistence type="predicted"/>
<dbReference type="CDD" id="cd01644">
    <property type="entry name" value="RT_pepA17"/>
    <property type="match status" value="1"/>
</dbReference>
<name>A0AA47NTG5_MERPO</name>
<dbReference type="Gene3D" id="3.30.420.10">
    <property type="entry name" value="Ribonuclease H-like superfamily/Ribonuclease H"/>
    <property type="match status" value="1"/>
</dbReference>
<comment type="caution">
    <text evidence="3">The sequence shown here is derived from an EMBL/GenBank/DDBJ whole genome shotgun (WGS) entry which is preliminary data.</text>
</comment>
<dbReference type="Gene3D" id="1.10.340.70">
    <property type="match status" value="1"/>
</dbReference>
<evidence type="ECO:0000259" key="1">
    <source>
        <dbReference type="Pfam" id="PF17921"/>
    </source>
</evidence>
<dbReference type="InterPro" id="IPR008042">
    <property type="entry name" value="Retrotrans_Pao"/>
</dbReference>
<keyword evidence="4" id="KW-1185">Reference proteome</keyword>
<dbReference type="InterPro" id="IPR043502">
    <property type="entry name" value="DNA/RNA_pol_sf"/>
</dbReference>
<evidence type="ECO:0000313" key="4">
    <source>
        <dbReference type="Proteomes" id="UP001174136"/>
    </source>
</evidence>
<organism evidence="3 4">
    <name type="scientific">Merluccius polli</name>
    <name type="common">Benguela hake</name>
    <name type="synonym">Merluccius cadenati</name>
    <dbReference type="NCBI Taxonomy" id="89951"/>
    <lineage>
        <taxon>Eukaryota</taxon>
        <taxon>Metazoa</taxon>
        <taxon>Chordata</taxon>
        <taxon>Craniata</taxon>
        <taxon>Vertebrata</taxon>
        <taxon>Euteleostomi</taxon>
        <taxon>Actinopterygii</taxon>
        <taxon>Neopterygii</taxon>
        <taxon>Teleostei</taxon>
        <taxon>Neoteleostei</taxon>
        <taxon>Acanthomorphata</taxon>
        <taxon>Zeiogadaria</taxon>
        <taxon>Gadariae</taxon>
        <taxon>Gadiformes</taxon>
        <taxon>Gadoidei</taxon>
        <taxon>Merlucciidae</taxon>
        <taxon>Merluccius</taxon>
    </lineage>
</organism>
<evidence type="ECO:0000259" key="2">
    <source>
        <dbReference type="Pfam" id="PF18701"/>
    </source>
</evidence>
<dbReference type="GO" id="GO:0003676">
    <property type="term" value="F:nucleic acid binding"/>
    <property type="evidence" value="ECO:0007669"/>
    <property type="project" value="InterPro"/>
</dbReference>
<feature type="domain" description="Integrase zinc-binding" evidence="1">
    <location>
        <begin position="760"/>
        <end position="810"/>
    </location>
</feature>
<accession>A0AA47NTG5</accession>
<gene>
    <name evidence="3" type="ORF">N1851_025906</name>
</gene>
<dbReference type="InterPro" id="IPR041588">
    <property type="entry name" value="Integrase_H2C2"/>
</dbReference>
<dbReference type="Proteomes" id="UP001174136">
    <property type="component" value="Unassembled WGS sequence"/>
</dbReference>
<dbReference type="InterPro" id="IPR040676">
    <property type="entry name" value="DUF5641"/>
</dbReference>
<dbReference type="AlphaFoldDB" id="A0AA47NTG5"/>
<dbReference type="Pfam" id="PF17921">
    <property type="entry name" value="Integrase_H2C2"/>
    <property type="match status" value="1"/>
</dbReference>
<dbReference type="InterPro" id="IPR036397">
    <property type="entry name" value="RNaseH_sf"/>
</dbReference>
<dbReference type="Pfam" id="PF05380">
    <property type="entry name" value="Peptidase_A17"/>
    <property type="match status" value="1"/>
</dbReference>
<dbReference type="EMBL" id="JAOPHQ010004844">
    <property type="protein sequence ID" value="KAK0137896.1"/>
    <property type="molecule type" value="Genomic_DNA"/>
</dbReference>
<evidence type="ECO:0000313" key="3">
    <source>
        <dbReference type="EMBL" id="KAK0137896.1"/>
    </source>
</evidence>
<sequence length="1045" mass="117415">MSSALVSLKAGSHTGAGIKESALSIVPVKVKLGKGTKTVQTYAFLDGGSTATFCTEELMQQLNANGRKQDILLRTMGQQKPVSSYKISGLEVAALKGNGYLKLPDVYTHKSIPVTQENIPKNEDIRKWPYLDEVDLTPIDASIGLLIGVNAPKAMEPWRVINSEGIGPYAVKTRLGWVVNGPLNMTGDGSAAAGTVQVNRISVEDLLVQQYNQDFVEQHYEGKKVMSVEDQRFMDKVSSSAVLENGHYSLKLPFRKDNVNLPNNKAVAQQRAQHLLKKFKKDLKFFNEYKEFMKDVVAKGYAEVIPQDQLEHKSGKAWFIPHHGVYHPRKRTLRVVFDCASVYGGTSLNKELLQGPDLTNSLVGVLLRFRQGPIAIMTDIEGMFHQVRVAKEDVNYLRFLWWPDGDVTQELVEHRMTVHIFGAVSSPSCATFALLKTADDNQNDYAAEIVNTIRQNFYVDDCLKAVSTVEQATYLYENLTNLCAKGGFRLNKWVSNHRSVLATIPEDQRAKGVKTLDLDKDQLPMERALGAQWNVEQDTFTFSIEVKPHSVTRRGILSIVSSIYDPLGFLAPVILPARQILQGLCKTKLGTIQLDGVLDDDPEVNTKISANAVVLKDSECPTSKLLSYFSKWTDLMRAVAWILKIKELLLQLRGQRMNTTQGQAKQERKRKQQVKPNIAKLSVSDLEKAEKAIVCFVQRQSYPDEIEALTKGTLKKASHLYKLDPAMVDGVLRVGGRLSRSALPEETKHPMILPKSSQIATLILRHVHHKVGHGGRNHMLSTLRRRFWIPHANSAARTVIGDCMTCKRQRQQPGEQKMSDLPADRIIADLPPFTDVGIDYFGPMEDGIKWIFNPPYGAHHGGVWERLIQQVKRVLCTVVGQQVLDEEALHTALCEVEAVLNDRPITPSSGDLNDLEALTPNHLLQLKAKPLLPPGLFTKNDQYARRRWRQVQYIADLFWKRWVKEYLPLMQARQKWNRAKKSFAVGDLVLVMDESAPRNVWPLGRIIETMADSKGFVRRVRLKTQTAELERPITKLCLLLEGATA</sequence>
<dbReference type="SUPFAM" id="SSF56672">
    <property type="entry name" value="DNA/RNA polymerases"/>
    <property type="match status" value="1"/>
</dbReference>
<protein>
    <submittedName>
        <fullName evidence="3">Uncharacterized protein</fullName>
    </submittedName>
</protein>